<dbReference type="EMBL" id="JAJNDC010000003">
    <property type="protein sequence ID" value="MCW9713677.1"/>
    <property type="molecule type" value="Genomic_DNA"/>
</dbReference>
<evidence type="ECO:0000313" key="2">
    <source>
        <dbReference type="Proteomes" id="UP001207337"/>
    </source>
</evidence>
<accession>A0ABT3Q0M6</accession>
<dbReference type="Pfam" id="PF11322">
    <property type="entry name" value="DUF3124"/>
    <property type="match status" value="1"/>
</dbReference>
<dbReference type="InterPro" id="IPR021471">
    <property type="entry name" value="DUF3124"/>
</dbReference>
<gene>
    <name evidence="1" type="ORF">LQ318_12265</name>
</gene>
<reference evidence="1 2" key="1">
    <citation type="submission" date="2021-11" db="EMBL/GenBank/DDBJ databases">
        <title>Aliifidinibius sp. nov., a new bacterium isolated from saline soil.</title>
        <authorList>
            <person name="Galisteo C."/>
            <person name="De La Haba R."/>
            <person name="Sanchez-Porro C."/>
            <person name="Ventosa A."/>
        </authorList>
    </citation>
    <scope>NUCLEOTIDE SEQUENCE [LARGE SCALE GENOMIC DNA]</scope>
    <source>
        <strain evidence="1 2">KACC 190600</strain>
    </source>
</reference>
<name>A0ABT3Q0M6_9BACT</name>
<keyword evidence="2" id="KW-1185">Reference proteome</keyword>
<proteinExistence type="predicted"/>
<evidence type="ECO:0000313" key="1">
    <source>
        <dbReference type="EMBL" id="MCW9713677.1"/>
    </source>
</evidence>
<dbReference type="Proteomes" id="UP001207337">
    <property type="component" value="Unassembled WGS sequence"/>
</dbReference>
<organism evidence="1 2">
    <name type="scientific">Fodinibius salicampi</name>
    <dbReference type="NCBI Taxonomy" id="1920655"/>
    <lineage>
        <taxon>Bacteria</taxon>
        <taxon>Pseudomonadati</taxon>
        <taxon>Balneolota</taxon>
        <taxon>Balneolia</taxon>
        <taxon>Balneolales</taxon>
        <taxon>Balneolaceae</taxon>
        <taxon>Fodinibius</taxon>
    </lineage>
</organism>
<comment type="caution">
    <text evidence="1">The sequence shown here is derived from an EMBL/GenBank/DDBJ whole genome shotgun (WGS) entry which is preliminary data.</text>
</comment>
<protein>
    <submittedName>
        <fullName evidence="1">DUF3124 domain-containing protein</fullName>
    </submittedName>
</protein>
<sequence>MKCFYTAILLITLTIIGCSEQQESSSDEESRAKDTVADSVLIEQADSFNRTSSSIGQLIYVPVYSHIYQRDREKTFNLTTTLSIRNADPYRTFTISRVDYYDSRGNLVQQYIDSEVKIDPLASTSYVIEERDLRGGVGANFLVSWESEEPIIPPVIEAVNISTSNQQGVSFLSVGRVLQEKSSIE</sequence>
<dbReference type="PROSITE" id="PS51257">
    <property type="entry name" value="PROKAR_LIPOPROTEIN"/>
    <property type="match status" value="1"/>
</dbReference>
<dbReference type="RefSeq" id="WP_265790530.1">
    <property type="nucleotide sequence ID" value="NZ_BAABRS010000003.1"/>
</dbReference>